<keyword evidence="6" id="KW-0788">Thiol protease</keyword>
<dbReference type="PRINTS" id="PR00706">
    <property type="entry name" value="PYROGLUPTASE"/>
</dbReference>
<evidence type="ECO:0000256" key="7">
    <source>
        <dbReference type="ARBA" id="ARBA00030836"/>
    </source>
</evidence>
<dbReference type="PANTHER" id="PTHR23402">
    <property type="entry name" value="PROTEASE FAMILY C15 PYROGLUTAMYL-PEPTIDASE I-RELATED"/>
    <property type="match status" value="1"/>
</dbReference>
<dbReference type="Proteomes" id="UP001274321">
    <property type="component" value="Unassembled WGS sequence"/>
</dbReference>
<evidence type="ECO:0000313" key="10">
    <source>
        <dbReference type="Proteomes" id="UP001274321"/>
    </source>
</evidence>
<dbReference type="PANTHER" id="PTHR23402:SF1">
    <property type="entry name" value="PYROGLUTAMYL-PEPTIDASE I"/>
    <property type="match status" value="1"/>
</dbReference>
<dbReference type="RefSeq" id="WP_319845326.1">
    <property type="nucleotide sequence ID" value="NZ_JAXAFJ010000009.1"/>
</dbReference>
<keyword evidence="10" id="KW-1185">Reference proteome</keyword>
<evidence type="ECO:0000256" key="1">
    <source>
        <dbReference type="ARBA" id="ARBA00006641"/>
    </source>
</evidence>
<evidence type="ECO:0000256" key="3">
    <source>
        <dbReference type="ARBA" id="ARBA00022490"/>
    </source>
</evidence>
<keyword evidence="4" id="KW-0645">Protease</keyword>
<reference evidence="9 10" key="1">
    <citation type="submission" date="2023-11" db="EMBL/GenBank/DDBJ databases">
        <authorList>
            <person name="Bao R."/>
        </authorList>
    </citation>
    <scope>NUCLEOTIDE SEQUENCE [LARGE SCALE GENOMIC DNA]</scope>
    <source>
        <strain evidence="9 10">PJ23</strain>
    </source>
</reference>
<name>A0ABU4RQT6_9HYPH</name>
<evidence type="ECO:0000256" key="2">
    <source>
        <dbReference type="ARBA" id="ARBA00019191"/>
    </source>
</evidence>
<evidence type="ECO:0000256" key="4">
    <source>
        <dbReference type="ARBA" id="ARBA00022670"/>
    </source>
</evidence>
<organism evidence="9 10">
    <name type="scientific">Terrihabitans rhizophilus</name>
    <dbReference type="NCBI Taxonomy" id="3092662"/>
    <lineage>
        <taxon>Bacteria</taxon>
        <taxon>Pseudomonadati</taxon>
        <taxon>Pseudomonadota</taxon>
        <taxon>Alphaproteobacteria</taxon>
        <taxon>Hyphomicrobiales</taxon>
        <taxon>Terrihabitans</taxon>
    </lineage>
</organism>
<comment type="caution">
    <text evidence="9">The sequence shown here is derived from an EMBL/GenBank/DDBJ whole genome shotgun (WGS) entry which is preliminary data.</text>
</comment>
<evidence type="ECO:0000313" key="9">
    <source>
        <dbReference type="EMBL" id="MDX6807203.1"/>
    </source>
</evidence>
<dbReference type="InterPro" id="IPR000816">
    <property type="entry name" value="Peptidase_C15"/>
</dbReference>
<dbReference type="Gene3D" id="3.40.630.20">
    <property type="entry name" value="Peptidase C15, pyroglutamyl peptidase I-like"/>
    <property type="match status" value="1"/>
</dbReference>
<dbReference type="InterPro" id="IPR036440">
    <property type="entry name" value="Peptidase_C15-like_sf"/>
</dbReference>
<dbReference type="Pfam" id="PF01470">
    <property type="entry name" value="Peptidase_C15"/>
    <property type="match status" value="1"/>
</dbReference>
<keyword evidence="5" id="KW-0378">Hydrolase</keyword>
<evidence type="ECO:0000256" key="6">
    <source>
        <dbReference type="ARBA" id="ARBA00022807"/>
    </source>
</evidence>
<evidence type="ECO:0000256" key="8">
    <source>
        <dbReference type="ARBA" id="ARBA00031559"/>
    </source>
</evidence>
<proteinExistence type="inferred from homology"/>
<comment type="similarity">
    <text evidence="1">Belongs to the peptidase C15 family.</text>
</comment>
<dbReference type="EMBL" id="JAXAFJ010000009">
    <property type="protein sequence ID" value="MDX6807203.1"/>
    <property type="molecule type" value="Genomic_DNA"/>
</dbReference>
<keyword evidence="3" id="KW-0963">Cytoplasm</keyword>
<dbReference type="PIRSF" id="PIRSF015592">
    <property type="entry name" value="Prld-crbxl_pptds"/>
    <property type="match status" value="1"/>
</dbReference>
<dbReference type="CDD" id="cd00501">
    <property type="entry name" value="Peptidase_C15"/>
    <property type="match status" value="1"/>
</dbReference>
<gene>
    <name evidence="9" type="ORF">SCD90_14115</name>
</gene>
<sequence>MTLLITGFGPFEGGSNASEALVRAIADDEPRGAGVETLVLPVDTELAPALLDEALERLEPSRLLMTGQAAGRGRISLEQVARNRRMFRVPDCAGRLIQGEPVVDGGPDAYRSCWPDLPGLADALNRAGIPAALSEDCGGHLCNQLLYHVLHTSRRLDRTLSAVFLHLPLLPEQVRAGEPAALRHPDCPSMPLAMTVRAVHLIAGIRNAQEAAA</sequence>
<dbReference type="InterPro" id="IPR016125">
    <property type="entry name" value="Peptidase_C15-like"/>
</dbReference>
<evidence type="ECO:0000256" key="5">
    <source>
        <dbReference type="ARBA" id="ARBA00022801"/>
    </source>
</evidence>
<dbReference type="SUPFAM" id="SSF53182">
    <property type="entry name" value="Pyrrolidone carboxyl peptidase (pyroglutamate aminopeptidase)"/>
    <property type="match status" value="1"/>
</dbReference>
<accession>A0ABU4RQT6</accession>
<protein>
    <recommendedName>
        <fullName evidence="2">Pyrrolidone-carboxylate peptidase</fullName>
    </recommendedName>
    <alternativeName>
        <fullName evidence="7">5-oxoprolyl-peptidase</fullName>
    </alternativeName>
    <alternativeName>
        <fullName evidence="8">Pyroglutamyl-peptidase I</fullName>
    </alternativeName>
</protein>